<keyword evidence="3 10" id="KW-0963">Cytoplasm</keyword>
<keyword evidence="4 10" id="KW-0698">rRNA processing</keyword>
<comment type="similarity">
    <text evidence="2 10">Belongs to the RNA methyltransferase RsmE family.</text>
</comment>
<gene>
    <name evidence="13" type="ORF">HNR46_000748</name>
</gene>
<evidence type="ECO:0000256" key="8">
    <source>
        <dbReference type="ARBA" id="ARBA00025699"/>
    </source>
</evidence>
<name>A0A840V988_9BACT</name>
<dbReference type="GO" id="GO:0070042">
    <property type="term" value="F:rRNA (uridine-N3-)-methyltransferase activity"/>
    <property type="evidence" value="ECO:0007669"/>
    <property type="project" value="TreeGrafter"/>
</dbReference>
<accession>A0A840V988</accession>
<organism evidence="13 14">
    <name type="scientific">Haloferula luteola</name>
    <dbReference type="NCBI Taxonomy" id="595692"/>
    <lineage>
        <taxon>Bacteria</taxon>
        <taxon>Pseudomonadati</taxon>
        <taxon>Verrucomicrobiota</taxon>
        <taxon>Verrucomicrobiia</taxon>
        <taxon>Verrucomicrobiales</taxon>
        <taxon>Verrucomicrobiaceae</taxon>
        <taxon>Haloferula</taxon>
    </lineage>
</organism>
<evidence type="ECO:0000256" key="5">
    <source>
        <dbReference type="ARBA" id="ARBA00022603"/>
    </source>
</evidence>
<sequence length="243" mass="26572">MARFFLDPDAWNAAPELTGEEAVHCVRVLRAKVGDRIHVFDGRGRSAPAEIVALSKQAVRLKLGEVAIEPEAAISLTLAQAVIKGKGMEWLIQKAVELGVDQIQPLATRHAVVKPGDDKPEKWRRIALEACKQCGRSRLPVIHDTVRFSEWVSMDGGDLRCVAALFGEPRPFHSVLEQAGAIRSATFLVGPEGDFSADEMDDAMRSGWVPVTLGATVLRSETAALYGASVFRYFSQSINYKSD</sequence>
<evidence type="ECO:0000313" key="14">
    <source>
        <dbReference type="Proteomes" id="UP000557717"/>
    </source>
</evidence>
<comment type="caution">
    <text evidence="13">The sequence shown here is derived from an EMBL/GenBank/DDBJ whole genome shotgun (WGS) entry which is preliminary data.</text>
</comment>
<dbReference type="PANTHER" id="PTHR30027">
    <property type="entry name" value="RIBOSOMAL RNA SMALL SUBUNIT METHYLTRANSFERASE E"/>
    <property type="match status" value="1"/>
</dbReference>
<dbReference type="Gene3D" id="3.40.1280.10">
    <property type="match status" value="1"/>
</dbReference>
<dbReference type="Proteomes" id="UP000557717">
    <property type="component" value="Unassembled WGS sequence"/>
</dbReference>
<evidence type="ECO:0000313" key="13">
    <source>
        <dbReference type="EMBL" id="MBB5350520.1"/>
    </source>
</evidence>
<evidence type="ECO:0000256" key="7">
    <source>
        <dbReference type="ARBA" id="ARBA00022691"/>
    </source>
</evidence>
<evidence type="ECO:0000259" key="12">
    <source>
        <dbReference type="Pfam" id="PF20260"/>
    </source>
</evidence>
<dbReference type="SUPFAM" id="SSF88697">
    <property type="entry name" value="PUA domain-like"/>
    <property type="match status" value="1"/>
</dbReference>
<evidence type="ECO:0000256" key="9">
    <source>
        <dbReference type="ARBA" id="ARBA00047944"/>
    </source>
</evidence>
<dbReference type="SUPFAM" id="SSF75217">
    <property type="entry name" value="alpha/beta knot"/>
    <property type="match status" value="1"/>
</dbReference>
<feature type="domain" description="Ribosomal RNA small subunit methyltransferase E PUA-like" evidence="12">
    <location>
        <begin position="17"/>
        <end position="63"/>
    </location>
</feature>
<dbReference type="Pfam" id="PF20260">
    <property type="entry name" value="PUA_4"/>
    <property type="match status" value="1"/>
</dbReference>
<evidence type="ECO:0000256" key="6">
    <source>
        <dbReference type="ARBA" id="ARBA00022679"/>
    </source>
</evidence>
<dbReference type="PIRSF" id="PIRSF015601">
    <property type="entry name" value="MTase_slr0722"/>
    <property type="match status" value="1"/>
</dbReference>
<dbReference type="InterPro" id="IPR046887">
    <property type="entry name" value="RsmE_PUA-like"/>
</dbReference>
<dbReference type="AlphaFoldDB" id="A0A840V988"/>
<keyword evidence="5 10" id="KW-0489">Methyltransferase</keyword>
<keyword evidence="14" id="KW-1185">Reference proteome</keyword>
<comment type="subcellular location">
    <subcellularLocation>
        <location evidence="1 10">Cytoplasm</location>
    </subcellularLocation>
</comment>
<evidence type="ECO:0000256" key="10">
    <source>
        <dbReference type="PIRNR" id="PIRNR015601"/>
    </source>
</evidence>
<proteinExistence type="inferred from homology"/>
<dbReference type="Pfam" id="PF04452">
    <property type="entry name" value="Methyltrans_RNA"/>
    <property type="match status" value="1"/>
</dbReference>
<dbReference type="EMBL" id="JACHFD010000003">
    <property type="protein sequence ID" value="MBB5350520.1"/>
    <property type="molecule type" value="Genomic_DNA"/>
</dbReference>
<evidence type="ECO:0000256" key="2">
    <source>
        <dbReference type="ARBA" id="ARBA00005528"/>
    </source>
</evidence>
<feature type="domain" description="Ribosomal RNA small subunit methyltransferase E methyltransferase" evidence="11">
    <location>
        <begin position="71"/>
        <end position="230"/>
    </location>
</feature>
<dbReference type="NCBIfam" id="TIGR00046">
    <property type="entry name" value="RsmE family RNA methyltransferase"/>
    <property type="match status" value="1"/>
</dbReference>
<evidence type="ECO:0000256" key="1">
    <source>
        <dbReference type="ARBA" id="ARBA00004496"/>
    </source>
</evidence>
<comment type="catalytic activity">
    <reaction evidence="9 10">
        <text>uridine(1498) in 16S rRNA + S-adenosyl-L-methionine = N(3)-methyluridine(1498) in 16S rRNA + S-adenosyl-L-homocysteine + H(+)</text>
        <dbReference type="Rhea" id="RHEA:42920"/>
        <dbReference type="Rhea" id="RHEA-COMP:10283"/>
        <dbReference type="Rhea" id="RHEA-COMP:10284"/>
        <dbReference type="ChEBI" id="CHEBI:15378"/>
        <dbReference type="ChEBI" id="CHEBI:57856"/>
        <dbReference type="ChEBI" id="CHEBI:59789"/>
        <dbReference type="ChEBI" id="CHEBI:65315"/>
        <dbReference type="ChEBI" id="CHEBI:74502"/>
        <dbReference type="EC" id="2.1.1.193"/>
    </reaction>
</comment>
<evidence type="ECO:0000259" key="11">
    <source>
        <dbReference type="Pfam" id="PF04452"/>
    </source>
</evidence>
<reference evidence="13 14" key="1">
    <citation type="submission" date="2020-08" db="EMBL/GenBank/DDBJ databases">
        <title>Genomic Encyclopedia of Type Strains, Phase IV (KMG-IV): sequencing the most valuable type-strain genomes for metagenomic binning, comparative biology and taxonomic classification.</title>
        <authorList>
            <person name="Goeker M."/>
        </authorList>
    </citation>
    <scope>NUCLEOTIDE SEQUENCE [LARGE SCALE GENOMIC DNA]</scope>
    <source>
        <strain evidence="13 14">YC6886</strain>
    </source>
</reference>
<evidence type="ECO:0000256" key="3">
    <source>
        <dbReference type="ARBA" id="ARBA00022490"/>
    </source>
</evidence>
<dbReference type="CDD" id="cd18084">
    <property type="entry name" value="RsmE-like"/>
    <property type="match status" value="1"/>
</dbReference>
<dbReference type="InterPro" id="IPR029026">
    <property type="entry name" value="tRNA_m1G_MTases_N"/>
</dbReference>
<protein>
    <recommendedName>
        <fullName evidence="10">Ribosomal RNA small subunit methyltransferase E</fullName>
        <ecNumber evidence="10">2.1.1.193</ecNumber>
    </recommendedName>
</protein>
<dbReference type="InterPro" id="IPR006700">
    <property type="entry name" value="RsmE"/>
</dbReference>
<dbReference type="EC" id="2.1.1.193" evidence="10"/>
<dbReference type="PANTHER" id="PTHR30027:SF3">
    <property type="entry name" value="16S RRNA (URACIL(1498)-N(3))-METHYLTRANSFERASE"/>
    <property type="match status" value="1"/>
</dbReference>
<dbReference type="InterPro" id="IPR015947">
    <property type="entry name" value="PUA-like_sf"/>
</dbReference>
<keyword evidence="6 10" id="KW-0808">Transferase</keyword>
<evidence type="ECO:0000256" key="4">
    <source>
        <dbReference type="ARBA" id="ARBA00022552"/>
    </source>
</evidence>
<keyword evidence="7 10" id="KW-0949">S-adenosyl-L-methionine</keyword>
<dbReference type="GO" id="GO:0070475">
    <property type="term" value="P:rRNA base methylation"/>
    <property type="evidence" value="ECO:0007669"/>
    <property type="project" value="TreeGrafter"/>
</dbReference>
<dbReference type="RefSeq" id="WP_184015884.1">
    <property type="nucleotide sequence ID" value="NZ_JACHFD010000003.1"/>
</dbReference>
<comment type="function">
    <text evidence="8 10">Specifically methylates the N3 position of the uracil ring of uridine 1498 (m3U1498) in 16S rRNA. Acts on the fully assembled 30S ribosomal subunit.</text>
</comment>
<dbReference type="InterPro" id="IPR029028">
    <property type="entry name" value="Alpha/beta_knot_MTases"/>
</dbReference>
<dbReference type="InterPro" id="IPR046886">
    <property type="entry name" value="RsmE_MTase_dom"/>
</dbReference>
<dbReference type="GO" id="GO:0005737">
    <property type="term" value="C:cytoplasm"/>
    <property type="evidence" value="ECO:0007669"/>
    <property type="project" value="UniProtKB-SubCell"/>
</dbReference>